<reference evidence="2 3" key="1">
    <citation type="submission" date="2019-10" db="EMBL/GenBank/DDBJ databases">
        <title>Isolation and characterization of Methanoculleus sp. Wushi-C6 from a hot spring well.</title>
        <authorList>
            <person name="Chen S.-C."/>
            <person name="Lan Z.-H."/>
            <person name="You Y.-T."/>
            <person name="Lai M.-C."/>
        </authorList>
    </citation>
    <scope>NUCLEOTIDE SEQUENCE [LARGE SCALE GENOMIC DNA]</scope>
    <source>
        <strain evidence="2 3">Wushi-C6</strain>
    </source>
</reference>
<dbReference type="Proteomes" id="UP001281203">
    <property type="component" value="Unassembled WGS sequence"/>
</dbReference>
<organism evidence="2 3">
    <name type="scientific">Methanoculleus caldifontis</name>
    <dbReference type="NCBI Taxonomy" id="2651577"/>
    <lineage>
        <taxon>Archaea</taxon>
        <taxon>Methanobacteriati</taxon>
        <taxon>Methanobacteriota</taxon>
        <taxon>Stenosarchaea group</taxon>
        <taxon>Methanomicrobia</taxon>
        <taxon>Methanomicrobiales</taxon>
        <taxon>Methanomicrobiaceae</taxon>
        <taxon>Methanoculleus</taxon>
    </lineage>
</organism>
<evidence type="ECO:0000313" key="3">
    <source>
        <dbReference type="Proteomes" id="UP001281203"/>
    </source>
</evidence>
<evidence type="ECO:0000256" key="1">
    <source>
        <dbReference type="SAM" id="MobiDB-lite"/>
    </source>
</evidence>
<gene>
    <name evidence="2" type="ORF">F8E02_12645</name>
</gene>
<dbReference type="RefSeq" id="WP_317065957.1">
    <property type="nucleotide sequence ID" value="NZ_WBKO01000003.1"/>
</dbReference>
<proteinExistence type="predicted"/>
<protein>
    <submittedName>
        <fullName evidence="2">Uncharacterized protein</fullName>
    </submittedName>
</protein>
<dbReference type="EMBL" id="WBKO01000003">
    <property type="protein sequence ID" value="MDV2482821.1"/>
    <property type="molecule type" value="Genomic_DNA"/>
</dbReference>
<comment type="caution">
    <text evidence="2">The sequence shown here is derived from an EMBL/GenBank/DDBJ whole genome shotgun (WGS) entry which is preliminary data.</text>
</comment>
<evidence type="ECO:0000313" key="2">
    <source>
        <dbReference type="EMBL" id="MDV2482821.1"/>
    </source>
</evidence>
<feature type="region of interest" description="Disordered" evidence="1">
    <location>
        <begin position="1"/>
        <end position="27"/>
    </location>
</feature>
<keyword evidence="3" id="KW-1185">Reference proteome</keyword>
<sequence>MSIQRNTGLLEKDGPACPPIAPERSGDPVAAMQQDRTKAERWGCASCSCYDPGCAYCTYIHTPVAILFACPQVLDHRR</sequence>
<accession>A0ABU3X4E4</accession>
<name>A0ABU3X4E4_9EURY</name>